<dbReference type="PANTHER" id="PTHR11028">
    <property type="entry name" value="VACUOLAR ATP SYNTHASE SUBUNIT AC39"/>
    <property type="match status" value="1"/>
</dbReference>
<comment type="function">
    <text evidence="5">Subunit of the V0 complex of vacuolar(H+)-ATPase (V-ATPase), a multisubunit enzyme composed of a peripheral complex (V1) that hydrolyzes ATP and a membrane integral complex (V0) that translocates protons. V-ATPase is responsible for acidifying and maintaining the pH of intracellular compartments. This subunit is a non-integral membrane component of the membrane pore domain and is required for proper assembly of the V0 sector. Might be involved in the regulated assembly of V1 subunits onto the membrane sector or alternatively may prevent the passage of protons through V0 pores.</text>
</comment>
<dbReference type="GO" id="GO:0000220">
    <property type="term" value="C:vacuolar proton-transporting V-type ATPase, V0 domain"/>
    <property type="evidence" value="ECO:0007669"/>
    <property type="project" value="EnsemblFungi"/>
</dbReference>
<dbReference type="GO" id="GO:0007034">
    <property type="term" value="P:vacuolar transport"/>
    <property type="evidence" value="ECO:0007669"/>
    <property type="project" value="EnsemblFungi"/>
</dbReference>
<gene>
    <name evidence="6" type="ORF">PSACC_02817</name>
</gene>
<dbReference type="Proteomes" id="UP000240830">
    <property type="component" value="Unassembled WGS sequence"/>
</dbReference>
<protein>
    <recommendedName>
        <fullName evidence="5">V-type proton ATPase subunit</fullName>
    </recommendedName>
</protein>
<evidence type="ECO:0000256" key="1">
    <source>
        <dbReference type="ARBA" id="ARBA00006709"/>
    </source>
</evidence>
<keyword evidence="7" id="KW-1185">Reference proteome</keyword>
<sequence>MLLFNTEHGFMEAIVRGYRLGIINSTQYNNFCQYLKVQLNGTEYGELTHSLPSPITTSILSATLRRNFVEEFRYLQANATGALSHFLAYLTYEYQIDNVVFLITAMLHESATTEELIERCHPLGLFEALPALTVARNVEELYNTVLVETPLAPYFKECLKAKDLDDFNVEIIRNTLHRAYLEDFNRFCGQCDSTTAEVMGMVLAHEADRRTLNVIINSLGTSIPRETKIALLPKFGRLHELGVSLKLANAEELTQVKSIVEAECPEYRQLLDAAMSNQKDDGKMNMTASTLDAGVRSLEEYFFEREVSMCKDAMLYQFSMCPFYAWVKLKEQEIRNIVWIAECIAQQQKENIHHFIPIY</sequence>
<dbReference type="Gene3D" id="1.10.132.50">
    <property type="entry name" value="ATP synthase (C/AC39) subunit, domain 3"/>
    <property type="match status" value="1"/>
</dbReference>
<dbReference type="InterPro" id="IPR035067">
    <property type="entry name" value="V-type_ATPase_csu/dsu"/>
</dbReference>
<evidence type="ECO:0000313" key="6">
    <source>
        <dbReference type="EMBL" id="PJF17336.1"/>
    </source>
</evidence>
<name>A0A2H9THW5_9FUNG</name>
<dbReference type="AlphaFoldDB" id="A0A2H9THW5"/>
<keyword evidence="3 5" id="KW-0375">Hydrogen ion transport</keyword>
<evidence type="ECO:0000256" key="2">
    <source>
        <dbReference type="ARBA" id="ARBA00022448"/>
    </source>
</evidence>
<dbReference type="GO" id="GO:0000329">
    <property type="term" value="C:fungal-type vacuole membrane"/>
    <property type="evidence" value="ECO:0007669"/>
    <property type="project" value="EnsemblFungi"/>
</dbReference>
<dbReference type="InterPro" id="IPR044911">
    <property type="entry name" value="V-type_ATPase_csu/dsu_dom_3"/>
</dbReference>
<dbReference type="PIRSF" id="PIRSF018497">
    <property type="entry name" value="V-ATP_synth_D"/>
    <property type="match status" value="1"/>
</dbReference>
<accession>A0A2H9THW5</accession>
<dbReference type="InterPro" id="IPR036079">
    <property type="entry name" value="ATPase_csu/dsu_sf"/>
</dbReference>
<dbReference type="STRING" id="1246581.A0A2H9THW5"/>
<dbReference type="Gene3D" id="1.20.1690.10">
    <property type="entry name" value="V-type ATP synthase subunit C domain"/>
    <property type="match status" value="2"/>
</dbReference>
<evidence type="ECO:0000256" key="5">
    <source>
        <dbReference type="PIRNR" id="PIRNR018497"/>
    </source>
</evidence>
<evidence type="ECO:0000313" key="7">
    <source>
        <dbReference type="Proteomes" id="UP000240830"/>
    </source>
</evidence>
<dbReference type="InterPro" id="IPR002843">
    <property type="entry name" value="ATPase_V0-cplx_csu/dsu"/>
</dbReference>
<comment type="similarity">
    <text evidence="1 5">Belongs to the V-ATPase V0D/AC39 subunit family.</text>
</comment>
<reference evidence="6 7" key="1">
    <citation type="submission" date="2016-10" db="EMBL/GenBank/DDBJ databases">
        <title>The genome of Paramicrosporidium saccamoebae is the missing link in understanding Cryptomycota and Microsporidia evolution.</title>
        <authorList>
            <person name="Quandt C.A."/>
            <person name="Beaudet D."/>
            <person name="Corsaro D."/>
            <person name="Michel R."/>
            <person name="Corradi N."/>
            <person name="James T."/>
        </authorList>
    </citation>
    <scope>NUCLEOTIDE SEQUENCE [LARGE SCALE GENOMIC DNA]</scope>
    <source>
        <strain evidence="6 7">KSL3</strain>
    </source>
</reference>
<dbReference type="GO" id="GO:0046961">
    <property type="term" value="F:proton-transporting ATPase activity, rotational mechanism"/>
    <property type="evidence" value="ECO:0007669"/>
    <property type="project" value="EnsemblFungi"/>
</dbReference>
<evidence type="ECO:0000256" key="3">
    <source>
        <dbReference type="ARBA" id="ARBA00022781"/>
    </source>
</evidence>
<dbReference type="InterPro" id="IPR016727">
    <property type="entry name" value="ATPase_V0-cplx_dsu"/>
</dbReference>
<dbReference type="SUPFAM" id="SSF103486">
    <property type="entry name" value="V-type ATP synthase subunit C"/>
    <property type="match status" value="1"/>
</dbReference>
<keyword evidence="2 5" id="KW-0813">Transport</keyword>
<dbReference type="OrthoDB" id="10250083at2759"/>
<proteinExistence type="inferred from homology"/>
<evidence type="ECO:0000256" key="4">
    <source>
        <dbReference type="ARBA" id="ARBA00023065"/>
    </source>
</evidence>
<keyword evidence="4 5" id="KW-0406">Ion transport</keyword>
<comment type="subunit">
    <text evidence="5">V-ATPase is a heteromultimeric enzyme made up of two complexes: the ATP-hydrolytic V1 complex and the proton translocation V0 complex.</text>
</comment>
<organism evidence="6 7">
    <name type="scientific">Paramicrosporidium saccamoebae</name>
    <dbReference type="NCBI Taxonomy" id="1246581"/>
    <lineage>
        <taxon>Eukaryota</taxon>
        <taxon>Fungi</taxon>
        <taxon>Fungi incertae sedis</taxon>
        <taxon>Cryptomycota</taxon>
        <taxon>Cryptomycota incertae sedis</taxon>
        <taxon>Paramicrosporidium</taxon>
    </lineage>
</organism>
<dbReference type="EMBL" id="MTSL01000178">
    <property type="protein sequence ID" value="PJF17336.1"/>
    <property type="molecule type" value="Genomic_DNA"/>
</dbReference>
<dbReference type="Pfam" id="PF01992">
    <property type="entry name" value="vATP-synt_AC39"/>
    <property type="match status" value="1"/>
</dbReference>
<comment type="caution">
    <text evidence="6">The sequence shown here is derived from an EMBL/GenBank/DDBJ whole genome shotgun (WGS) entry which is preliminary data.</text>
</comment>